<dbReference type="EMBL" id="CAJNOI010000098">
    <property type="protein sequence ID" value="CAF1055881.1"/>
    <property type="molecule type" value="Genomic_DNA"/>
</dbReference>
<evidence type="ECO:0000313" key="4">
    <source>
        <dbReference type="EMBL" id="CAF1167126.1"/>
    </source>
</evidence>
<evidence type="ECO:0000313" key="3">
    <source>
        <dbReference type="EMBL" id="CAF1055881.1"/>
    </source>
</evidence>
<dbReference type="Proteomes" id="UP000663877">
    <property type="component" value="Unassembled WGS sequence"/>
</dbReference>
<name>A0A814KVG2_9BILA</name>
<sequence>MTSAAAEALIGLENYSSSQVDQFTAPSTAPAEITSFTTEILSAAASIHNLIPLLQQYDGFLVACFSEHPLVEMLREHTDKPVVGIMEASLVHATLLGHRFGIVTTNKEWEALLAKSVRNMTLDHRCGGIKATNISPASLKLAEQDIVNVAITEAARELVEKNGCDVIVLGCAGMSGLESTVQQSVITLDIIVANEGIDAIGIFFGYGNRSFTKQLLVSCGDHSSPWYAIAGDFNQDGQLDLATANYATSNIGVFYGYGNGSFGNLTTYSTGINSNPVSLKIGDFNNDNQLDIIAVDETSTNVGIFYGYSDGTFASISITSVGDGSTAYGVAIGDFNDDNRLDFVISDASKNDIQVFLASGNQPFGGQTILMLNEGSQPSSVVVGHFNNDSQIDIATANSGTNTIGILLGCGNRMYLNSTLYSTGNNSSPSSLAIGDFNKDSMMDLVVANSGTNNILVFMGSGNGDFSLFQSYSMGDDSQTVSVAVGDFNRDYELDIAIANYGTNNICILFGTGDGRFTNQTWYPLGYNSDPNWIIFQDLNNDGWEYIAVAVYGADNVKILLNLC</sequence>
<dbReference type="InterPro" id="IPR028994">
    <property type="entry name" value="Integrin_alpha_N"/>
</dbReference>
<keyword evidence="5" id="KW-1185">Reference proteome</keyword>
<dbReference type="Pfam" id="PF13517">
    <property type="entry name" value="FG-GAP_3"/>
    <property type="match status" value="3"/>
</dbReference>
<evidence type="ECO:0000313" key="6">
    <source>
        <dbReference type="Proteomes" id="UP000663877"/>
    </source>
</evidence>
<comment type="similarity">
    <text evidence="2">Belongs to the HyuE racemase family.</text>
</comment>
<dbReference type="PANTHER" id="PTHR28047:SF5">
    <property type="entry name" value="PROTEIN DCG1"/>
    <property type="match status" value="1"/>
</dbReference>
<evidence type="ECO:0000256" key="1">
    <source>
        <dbReference type="ARBA" id="ARBA00022729"/>
    </source>
</evidence>
<gene>
    <name evidence="3" type="ORF">BJG266_LOCUS18881</name>
    <name evidence="4" type="ORF">QVE165_LOCUS23905</name>
</gene>
<dbReference type="OrthoDB" id="10060668at2759"/>
<dbReference type="PANTHER" id="PTHR28047">
    <property type="entry name" value="PROTEIN DCG1"/>
    <property type="match status" value="1"/>
</dbReference>
<dbReference type="InterPro" id="IPR053714">
    <property type="entry name" value="Iso_Racemase_Enz_sf"/>
</dbReference>
<proteinExistence type="inferred from homology"/>
<accession>A0A814KVG2</accession>
<comment type="caution">
    <text evidence="3">The sequence shown here is derived from an EMBL/GenBank/DDBJ whole genome shotgun (WGS) entry which is preliminary data.</text>
</comment>
<dbReference type="Gene3D" id="2.30.30.100">
    <property type="match status" value="1"/>
</dbReference>
<dbReference type="Proteomes" id="UP000663832">
    <property type="component" value="Unassembled WGS sequence"/>
</dbReference>
<dbReference type="SUPFAM" id="SSF69318">
    <property type="entry name" value="Integrin alpha N-terminal domain"/>
    <property type="match status" value="2"/>
</dbReference>
<dbReference type="InterPro" id="IPR013517">
    <property type="entry name" value="FG-GAP"/>
</dbReference>
<dbReference type="Gene3D" id="3.40.50.12500">
    <property type="match status" value="1"/>
</dbReference>
<dbReference type="Gene3D" id="2.130.10.130">
    <property type="entry name" value="Integrin alpha, N-terminal"/>
    <property type="match status" value="1"/>
</dbReference>
<evidence type="ECO:0000256" key="2">
    <source>
        <dbReference type="ARBA" id="ARBA00038414"/>
    </source>
</evidence>
<organism evidence="3 6">
    <name type="scientific">Adineta steineri</name>
    <dbReference type="NCBI Taxonomy" id="433720"/>
    <lineage>
        <taxon>Eukaryota</taxon>
        <taxon>Metazoa</taxon>
        <taxon>Spiralia</taxon>
        <taxon>Gnathifera</taxon>
        <taxon>Rotifera</taxon>
        <taxon>Eurotatoria</taxon>
        <taxon>Bdelloidea</taxon>
        <taxon>Adinetida</taxon>
        <taxon>Adinetidae</taxon>
        <taxon>Adineta</taxon>
    </lineage>
</organism>
<keyword evidence="1" id="KW-0732">Signal</keyword>
<dbReference type="InterPro" id="IPR015942">
    <property type="entry name" value="Asp/Glu/hydantoin_racemase"/>
</dbReference>
<dbReference type="Pfam" id="PF01177">
    <property type="entry name" value="Asp_Glu_race"/>
    <property type="match status" value="1"/>
</dbReference>
<evidence type="ECO:0000313" key="5">
    <source>
        <dbReference type="Proteomes" id="UP000663832"/>
    </source>
</evidence>
<protein>
    <submittedName>
        <fullName evidence="3">Uncharacterized protein</fullName>
    </submittedName>
</protein>
<dbReference type="AlphaFoldDB" id="A0A814KVG2"/>
<dbReference type="EMBL" id="CAJNOM010000164">
    <property type="protein sequence ID" value="CAF1167126.1"/>
    <property type="molecule type" value="Genomic_DNA"/>
</dbReference>
<reference evidence="3" key="1">
    <citation type="submission" date="2021-02" db="EMBL/GenBank/DDBJ databases">
        <authorList>
            <person name="Nowell W R."/>
        </authorList>
    </citation>
    <scope>NUCLEOTIDE SEQUENCE</scope>
</reference>
<dbReference type="InterPro" id="IPR052186">
    <property type="entry name" value="Hydantoin_racemase-like"/>
</dbReference>
<dbReference type="GO" id="GO:0047661">
    <property type="term" value="F:amino-acid racemase activity"/>
    <property type="evidence" value="ECO:0007669"/>
    <property type="project" value="InterPro"/>
</dbReference>